<reference evidence="1 2" key="1">
    <citation type="submission" date="2019-09" db="EMBL/GenBank/DDBJ databases">
        <authorList>
            <person name="Cao W.R."/>
        </authorList>
    </citation>
    <scope>NUCLEOTIDE SEQUENCE [LARGE SCALE GENOMIC DNA]</scope>
    <source>
        <strain evidence="1 2">B1N29</strain>
    </source>
</reference>
<sequence>MKNFNSIMYLLLVVSGSINAQQERGIVGPDNWLSSWTEFTPSRVNYGENIQVLSGVISEDTTLYKKHIYLLIGDVFVTNSAILGIEPGTVVMGDSKTNATLTITPGAAIIAEGTPLDPIIFTSNNKRKKAGDWGGIIILGDVQTNRFGKSYVASLYTDIEPTNYEYTKFGDGKGENHSGFISHLRIEYAGRSSNNSDVSNGLLLAGVGAKTLISNVMVSYSGGHSFGIVGGEVNMNQMFSNKSKGNDYDIRYGAVCHIINALAVRSPYISSSEFRCMNVLSYANEAEVDVTNKQTEVVAKNMALLTDSQDLDYDVRAGLIKEAVFIGADTNFTLDSSVISGFNKAVILDENIKVNDEYLSKIQLRNTCFNQCSGNVFSKLKEDNFQLENWYNNPSFFNDNFKTSHAEFFMDLSSNIRDYRLNIQKIIAMNKVSESSEN</sequence>
<dbReference type="PANTHER" id="PTHR41339:SF1">
    <property type="entry name" value="SECRETED PROTEIN"/>
    <property type="match status" value="1"/>
</dbReference>
<name>A0A6N6M921_9FLAO</name>
<comment type="caution">
    <text evidence="1">The sequence shown here is derived from an EMBL/GenBank/DDBJ whole genome shotgun (WGS) entry which is preliminary data.</text>
</comment>
<protein>
    <recommendedName>
        <fullName evidence="3">T9SS C-terminal target domain-containing protein</fullName>
    </recommendedName>
</protein>
<dbReference type="RefSeq" id="WP_150940794.1">
    <property type="nucleotide sequence ID" value="NZ_WAAT01000051.1"/>
</dbReference>
<accession>A0A6N6M921</accession>
<organism evidence="1 2">
    <name type="scientific">Pseudotamlana haliotis</name>
    <dbReference type="NCBI Taxonomy" id="2614804"/>
    <lineage>
        <taxon>Bacteria</taxon>
        <taxon>Pseudomonadati</taxon>
        <taxon>Bacteroidota</taxon>
        <taxon>Flavobacteriia</taxon>
        <taxon>Flavobacteriales</taxon>
        <taxon>Flavobacteriaceae</taxon>
        <taxon>Pseudotamlana</taxon>
    </lineage>
</organism>
<gene>
    <name evidence="1" type="ORF">F6U93_13710</name>
</gene>
<evidence type="ECO:0000313" key="2">
    <source>
        <dbReference type="Proteomes" id="UP000441333"/>
    </source>
</evidence>
<keyword evidence="2" id="KW-1185">Reference proteome</keyword>
<dbReference type="AlphaFoldDB" id="A0A6N6M921"/>
<dbReference type="Proteomes" id="UP000441333">
    <property type="component" value="Unassembled WGS sequence"/>
</dbReference>
<evidence type="ECO:0000313" key="1">
    <source>
        <dbReference type="EMBL" id="KAB1066904.1"/>
    </source>
</evidence>
<proteinExistence type="predicted"/>
<evidence type="ECO:0008006" key="3">
    <source>
        <dbReference type="Google" id="ProtNLM"/>
    </source>
</evidence>
<dbReference type="EMBL" id="WAAT01000051">
    <property type="protein sequence ID" value="KAB1066904.1"/>
    <property type="molecule type" value="Genomic_DNA"/>
</dbReference>
<dbReference type="PANTHER" id="PTHR41339">
    <property type="entry name" value="LIPL48"/>
    <property type="match status" value="1"/>
</dbReference>